<organism evidence="2 3">
    <name type="scientific">Pleuronectes platessa</name>
    <name type="common">European plaice</name>
    <dbReference type="NCBI Taxonomy" id="8262"/>
    <lineage>
        <taxon>Eukaryota</taxon>
        <taxon>Metazoa</taxon>
        <taxon>Chordata</taxon>
        <taxon>Craniata</taxon>
        <taxon>Vertebrata</taxon>
        <taxon>Euteleostomi</taxon>
        <taxon>Actinopterygii</taxon>
        <taxon>Neopterygii</taxon>
        <taxon>Teleostei</taxon>
        <taxon>Neoteleostei</taxon>
        <taxon>Acanthomorphata</taxon>
        <taxon>Carangaria</taxon>
        <taxon>Pleuronectiformes</taxon>
        <taxon>Pleuronectoidei</taxon>
        <taxon>Pleuronectidae</taxon>
        <taxon>Pleuronectes</taxon>
    </lineage>
</organism>
<reference evidence="2" key="1">
    <citation type="submission" date="2020-03" db="EMBL/GenBank/DDBJ databases">
        <authorList>
            <person name="Weist P."/>
        </authorList>
    </citation>
    <scope>NUCLEOTIDE SEQUENCE</scope>
</reference>
<protein>
    <submittedName>
        <fullName evidence="2">Uncharacterized protein</fullName>
    </submittedName>
</protein>
<evidence type="ECO:0000256" key="1">
    <source>
        <dbReference type="SAM" id="MobiDB-lite"/>
    </source>
</evidence>
<evidence type="ECO:0000313" key="3">
    <source>
        <dbReference type="Proteomes" id="UP001153269"/>
    </source>
</evidence>
<proteinExistence type="predicted"/>
<dbReference type="Proteomes" id="UP001153269">
    <property type="component" value="Unassembled WGS sequence"/>
</dbReference>
<feature type="region of interest" description="Disordered" evidence="1">
    <location>
        <begin position="72"/>
        <end position="101"/>
    </location>
</feature>
<sequence length="101" mass="11093">MSLAAAESSEQTGVCVTAAVSSLRQRELGRLLRCAWIKRALFIGPLPLCSLLISGSVCDCSLKCLRDLLTPRRRGPLRPHTGSLQPPQREDQDRGRHSHCS</sequence>
<gene>
    <name evidence="2" type="ORF">PLEPLA_LOCUS37370</name>
</gene>
<dbReference type="AlphaFoldDB" id="A0A9N7Z388"/>
<comment type="caution">
    <text evidence="2">The sequence shown here is derived from an EMBL/GenBank/DDBJ whole genome shotgun (WGS) entry which is preliminary data.</text>
</comment>
<dbReference type="EMBL" id="CADEAL010004025">
    <property type="protein sequence ID" value="CAB1449685.1"/>
    <property type="molecule type" value="Genomic_DNA"/>
</dbReference>
<name>A0A9N7Z388_PLEPL</name>
<keyword evidence="3" id="KW-1185">Reference proteome</keyword>
<evidence type="ECO:0000313" key="2">
    <source>
        <dbReference type="EMBL" id="CAB1449685.1"/>
    </source>
</evidence>
<accession>A0A9N7Z388</accession>